<dbReference type="EMBL" id="JAIWYP010000001">
    <property type="protein sequence ID" value="KAH3886752.1"/>
    <property type="molecule type" value="Genomic_DNA"/>
</dbReference>
<keyword evidence="3" id="KW-1185">Reference proteome</keyword>
<comment type="caution">
    <text evidence="2">The sequence shown here is derived from an EMBL/GenBank/DDBJ whole genome shotgun (WGS) entry which is preliminary data.</text>
</comment>
<gene>
    <name evidence="2" type="ORF">DPMN_010765</name>
</gene>
<dbReference type="AlphaFoldDB" id="A0A9D4N4T5"/>
<evidence type="ECO:0000313" key="2">
    <source>
        <dbReference type="EMBL" id="KAH3886752.1"/>
    </source>
</evidence>
<feature type="compositionally biased region" description="Basic and acidic residues" evidence="1">
    <location>
        <begin position="46"/>
        <end position="55"/>
    </location>
</feature>
<reference evidence="2" key="1">
    <citation type="journal article" date="2019" name="bioRxiv">
        <title>The Genome of the Zebra Mussel, Dreissena polymorpha: A Resource for Invasive Species Research.</title>
        <authorList>
            <person name="McCartney M.A."/>
            <person name="Auch B."/>
            <person name="Kono T."/>
            <person name="Mallez S."/>
            <person name="Zhang Y."/>
            <person name="Obille A."/>
            <person name="Becker A."/>
            <person name="Abrahante J.E."/>
            <person name="Garbe J."/>
            <person name="Badalamenti J.P."/>
            <person name="Herman A."/>
            <person name="Mangelson H."/>
            <person name="Liachko I."/>
            <person name="Sullivan S."/>
            <person name="Sone E.D."/>
            <person name="Koren S."/>
            <person name="Silverstein K.A.T."/>
            <person name="Beckman K.B."/>
            <person name="Gohl D.M."/>
        </authorList>
    </citation>
    <scope>NUCLEOTIDE SEQUENCE</scope>
    <source>
        <strain evidence="2">Duluth1</strain>
        <tissue evidence="2">Whole animal</tissue>
    </source>
</reference>
<protein>
    <submittedName>
        <fullName evidence="2">Uncharacterized protein</fullName>
    </submittedName>
</protein>
<sequence>MDVYASQKENLPPSTVMSAAGMKKQKPAPVFSHISPKQSTSGLQQEKMDLSEFDE</sequence>
<accession>A0A9D4N4T5</accession>
<name>A0A9D4N4T5_DREPO</name>
<feature type="compositionally biased region" description="Polar residues" evidence="1">
    <location>
        <begin position="7"/>
        <end position="17"/>
    </location>
</feature>
<proteinExistence type="predicted"/>
<dbReference type="Proteomes" id="UP000828390">
    <property type="component" value="Unassembled WGS sequence"/>
</dbReference>
<feature type="region of interest" description="Disordered" evidence="1">
    <location>
        <begin position="1"/>
        <end position="55"/>
    </location>
</feature>
<evidence type="ECO:0000313" key="3">
    <source>
        <dbReference type="Proteomes" id="UP000828390"/>
    </source>
</evidence>
<feature type="compositionally biased region" description="Polar residues" evidence="1">
    <location>
        <begin position="35"/>
        <end position="44"/>
    </location>
</feature>
<reference evidence="2" key="2">
    <citation type="submission" date="2020-11" db="EMBL/GenBank/DDBJ databases">
        <authorList>
            <person name="McCartney M.A."/>
            <person name="Auch B."/>
            <person name="Kono T."/>
            <person name="Mallez S."/>
            <person name="Becker A."/>
            <person name="Gohl D.M."/>
            <person name="Silverstein K.A.T."/>
            <person name="Koren S."/>
            <person name="Bechman K.B."/>
            <person name="Herman A."/>
            <person name="Abrahante J.E."/>
            <person name="Garbe J."/>
        </authorList>
    </citation>
    <scope>NUCLEOTIDE SEQUENCE</scope>
    <source>
        <strain evidence="2">Duluth1</strain>
        <tissue evidence="2">Whole animal</tissue>
    </source>
</reference>
<evidence type="ECO:0000256" key="1">
    <source>
        <dbReference type="SAM" id="MobiDB-lite"/>
    </source>
</evidence>
<organism evidence="2 3">
    <name type="scientific">Dreissena polymorpha</name>
    <name type="common">Zebra mussel</name>
    <name type="synonym">Mytilus polymorpha</name>
    <dbReference type="NCBI Taxonomy" id="45954"/>
    <lineage>
        <taxon>Eukaryota</taxon>
        <taxon>Metazoa</taxon>
        <taxon>Spiralia</taxon>
        <taxon>Lophotrochozoa</taxon>
        <taxon>Mollusca</taxon>
        <taxon>Bivalvia</taxon>
        <taxon>Autobranchia</taxon>
        <taxon>Heteroconchia</taxon>
        <taxon>Euheterodonta</taxon>
        <taxon>Imparidentia</taxon>
        <taxon>Neoheterodontei</taxon>
        <taxon>Myida</taxon>
        <taxon>Dreissenoidea</taxon>
        <taxon>Dreissenidae</taxon>
        <taxon>Dreissena</taxon>
    </lineage>
</organism>